<dbReference type="InterPro" id="IPR004014">
    <property type="entry name" value="ATPase_P-typ_cation-transptr_N"/>
</dbReference>
<evidence type="ECO:0000256" key="20">
    <source>
        <dbReference type="SAM" id="Phobius"/>
    </source>
</evidence>
<protein>
    <recommendedName>
        <fullName evidence="5">Magnesium-transporting ATPase, P-type 1</fullName>
        <ecNumber evidence="4">7.2.2.14</ecNumber>
    </recommendedName>
    <alternativeName>
        <fullName evidence="16">Mg(2+) transport ATPase, P-type 1</fullName>
    </alternativeName>
</protein>
<dbReference type="GO" id="GO:0005886">
    <property type="term" value="C:plasma membrane"/>
    <property type="evidence" value="ECO:0007669"/>
    <property type="project" value="UniProtKB-SubCell"/>
</dbReference>
<evidence type="ECO:0000256" key="5">
    <source>
        <dbReference type="ARBA" id="ARBA00013555"/>
    </source>
</evidence>
<keyword evidence="15 20" id="KW-0472">Membrane</keyword>
<comment type="catalytic activity">
    <reaction evidence="17">
        <text>Mg(2+)(out) + ATP + H2O = Mg(2+)(in) + ADP + phosphate + H(+)</text>
        <dbReference type="Rhea" id="RHEA:10260"/>
        <dbReference type="ChEBI" id="CHEBI:15377"/>
        <dbReference type="ChEBI" id="CHEBI:15378"/>
        <dbReference type="ChEBI" id="CHEBI:18420"/>
        <dbReference type="ChEBI" id="CHEBI:30616"/>
        <dbReference type="ChEBI" id="CHEBI:43474"/>
        <dbReference type="ChEBI" id="CHEBI:456216"/>
        <dbReference type="EC" id="7.2.2.14"/>
    </reaction>
</comment>
<dbReference type="InterPro" id="IPR006415">
    <property type="entry name" value="P-type_ATPase_IIIB"/>
</dbReference>
<dbReference type="InterPro" id="IPR001757">
    <property type="entry name" value="P_typ_ATPase"/>
</dbReference>
<dbReference type="InterPro" id="IPR036412">
    <property type="entry name" value="HAD-like_sf"/>
</dbReference>
<evidence type="ECO:0000256" key="17">
    <source>
        <dbReference type="ARBA" id="ARBA00047295"/>
    </source>
</evidence>
<comment type="function">
    <text evidence="1">Mediates magnesium influx to the cytosol.</text>
</comment>
<dbReference type="NCBIfam" id="TIGR01494">
    <property type="entry name" value="ATPase_P-type"/>
    <property type="match status" value="2"/>
</dbReference>
<feature type="transmembrane region" description="Helical" evidence="20">
    <location>
        <begin position="815"/>
        <end position="833"/>
    </location>
</feature>
<dbReference type="GO" id="GO:0005524">
    <property type="term" value="F:ATP binding"/>
    <property type="evidence" value="ECO:0007669"/>
    <property type="project" value="UniProtKB-KW"/>
</dbReference>
<dbReference type="InterPro" id="IPR023298">
    <property type="entry name" value="ATPase_P-typ_TM_dom_sf"/>
</dbReference>
<dbReference type="Gene3D" id="2.70.150.10">
    <property type="entry name" value="Calcium-transporting ATPase, cytoplasmic transduction domain A"/>
    <property type="match status" value="1"/>
</dbReference>
<dbReference type="SUPFAM" id="SSF56784">
    <property type="entry name" value="HAD-like"/>
    <property type="match status" value="1"/>
</dbReference>
<dbReference type="EC" id="7.2.2.14" evidence="4"/>
<feature type="transmembrane region" description="Helical" evidence="20">
    <location>
        <begin position="257"/>
        <end position="278"/>
    </location>
</feature>
<feature type="transmembrane region" description="Helical" evidence="20">
    <location>
        <begin position="751"/>
        <end position="771"/>
    </location>
</feature>
<dbReference type="NCBIfam" id="TIGR01524">
    <property type="entry name" value="ATPase-IIIB_Mg"/>
    <property type="match status" value="1"/>
</dbReference>
<evidence type="ECO:0000256" key="10">
    <source>
        <dbReference type="ARBA" id="ARBA00022741"/>
    </source>
</evidence>
<dbReference type="Pfam" id="PF00690">
    <property type="entry name" value="Cation_ATPase_N"/>
    <property type="match status" value="1"/>
</dbReference>
<dbReference type="PRINTS" id="PR01836">
    <property type="entry name" value="MGATPASE"/>
</dbReference>
<evidence type="ECO:0000256" key="4">
    <source>
        <dbReference type="ARBA" id="ARBA00012786"/>
    </source>
</evidence>
<dbReference type="InterPro" id="IPR023214">
    <property type="entry name" value="HAD_sf"/>
</dbReference>
<evidence type="ECO:0000256" key="1">
    <source>
        <dbReference type="ARBA" id="ARBA00003954"/>
    </source>
</evidence>
<evidence type="ECO:0000256" key="8">
    <source>
        <dbReference type="ARBA" id="ARBA00022553"/>
    </source>
</evidence>
<keyword evidence="10" id="KW-0547">Nucleotide-binding</keyword>
<dbReference type="GO" id="GO:0016887">
    <property type="term" value="F:ATP hydrolysis activity"/>
    <property type="evidence" value="ECO:0007669"/>
    <property type="project" value="InterPro"/>
</dbReference>
<dbReference type="RefSeq" id="WP_143420010.1">
    <property type="nucleotide sequence ID" value="NZ_VJXR01000105.1"/>
</dbReference>
<keyword evidence="6" id="KW-1003">Cell membrane</keyword>
<dbReference type="SFLD" id="SFLDS00003">
    <property type="entry name" value="Haloacid_Dehalogenase"/>
    <property type="match status" value="1"/>
</dbReference>
<dbReference type="Pfam" id="PF00122">
    <property type="entry name" value="E1-E2_ATPase"/>
    <property type="match status" value="1"/>
</dbReference>
<dbReference type="InterPro" id="IPR018303">
    <property type="entry name" value="ATPase_P-typ_P_site"/>
</dbReference>
<evidence type="ECO:0000256" key="12">
    <source>
        <dbReference type="ARBA" id="ARBA00022842"/>
    </source>
</evidence>
<dbReference type="PROSITE" id="PS00154">
    <property type="entry name" value="ATPASE_E1_E2"/>
    <property type="match status" value="1"/>
</dbReference>
<dbReference type="InterPro" id="IPR044492">
    <property type="entry name" value="P_typ_ATPase_HD_dom"/>
</dbReference>
<keyword evidence="14 20" id="KW-1133">Transmembrane helix</keyword>
<evidence type="ECO:0000256" key="7">
    <source>
        <dbReference type="ARBA" id="ARBA00022519"/>
    </source>
</evidence>
<evidence type="ECO:0000313" key="22">
    <source>
        <dbReference type="EMBL" id="TRW43096.1"/>
    </source>
</evidence>
<evidence type="ECO:0000313" key="23">
    <source>
        <dbReference type="Proteomes" id="UP000318693"/>
    </source>
</evidence>
<feature type="compositionally biased region" description="Low complexity" evidence="19">
    <location>
        <begin position="853"/>
        <end position="866"/>
    </location>
</feature>
<reference evidence="22 23" key="1">
    <citation type="submission" date="2019-07" db="EMBL/GenBank/DDBJ databases">
        <title>Georgenia wutianyii sp. nov. and Georgenia *** sp. nov. isolated from plateau pika (Ochotona curzoniae) in the Qinghai-Tibet plateau of China.</title>
        <authorList>
            <person name="Tian Z."/>
        </authorList>
    </citation>
    <scope>NUCLEOTIDE SEQUENCE [LARGE SCALE GENOMIC DNA]</scope>
    <source>
        <strain evidence="22 23">Z446</strain>
    </source>
</reference>
<keyword evidence="8" id="KW-0597">Phosphoprotein</keyword>
<feature type="transmembrane region" description="Helical" evidence="20">
    <location>
        <begin position="96"/>
        <end position="115"/>
    </location>
</feature>
<dbReference type="GO" id="GO:0015444">
    <property type="term" value="F:P-type magnesium transporter activity"/>
    <property type="evidence" value="ECO:0007669"/>
    <property type="project" value="UniProtKB-EC"/>
</dbReference>
<evidence type="ECO:0000256" key="6">
    <source>
        <dbReference type="ARBA" id="ARBA00022475"/>
    </source>
</evidence>
<feature type="transmembrane region" description="Helical" evidence="20">
    <location>
        <begin position="284"/>
        <end position="310"/>
    </location>
</feature>
<keyword evidence="7" id="KW-0997">Cell inner membrane</keyword>
<dbReference type="SUPFAM" id="SSF81653">
    <property type="entry name" value="Calcium ATPase, transduction domain A"/>
    <property type="match status" value="1"/>
</dbReference>
<evidence type="ECO:0000256" key="14">
    <source>
        <dbReference type="ARBA" id="ARBA00022989"/>
    </source>
</evidence>
<dbReference type="Pfam" id="PF00689">
    <property type="entry name" value="Cation_ATPase_C"/>
    <property type="match status" value="1"/>
</dbReference>
<dbReference type="Gene3D" id="1.20.1110.10">
    <property type="entry name" value="Calcium-transporting ATPase, transmembrane domain"/>
    <property type="match status" value="1"/>
</dbReference>
<dbReference type="Gene3D" id="3.40.50.1000">
    <property type="entry name" value="HAD superfamily/HAD-like"/>
    <property type="match status" value="1"/>
</dbReference>
<dbReference type="Proteomes" id="UP000318693">
    <property type="component" value="Unassembled WGS sequence"/>
</dbReference>
<dbReference type="SUPFAM" id="SSF81665">
    <property type="entry name" value="Calcium ATPase, transmembrane domain M"/>
    <property type="match status" value="1"/>
</dbReference>
<feature type="domain" description="Cation-transporting P-type ATPase N-terminal" evidence="21">
    <location>
        <begin position="20"/>
        <end position="92"/>
    </location>
</feature>
<proteinExistence type="inferred from homology"/>
<evidence type="ECO:0000256" key="18">
    <source>
        <dbReference type="ARBA" id="ARBA00049360"/>
    </source>
</evidence>
<dbReference type="Pfam" id="PF00702">
    <property type="entry name" value="Hydrolase"/>
    <property type="match status" value="1"/>
</dbReference>
<comment type="catalytic activity">
    <reaction evidence="18">
        <text>ATP + H2O = ADP + phosphate + H(+)</text>
        <dbReference type="Rhea" id="RHEA:13065"/>
        <dbReference type="ChEBI" id="CHEBI:15377"/>
        <dbReference type="ChEBI" id="CHEBI:15378"/>
        <dbReference type="ChEBI" id="CHEBI:30616"/>
        <dbReference type="ChEBI" id="CHEBI:43474"/>
        <dbReference type="ChEBI" id="CHEBI:456216"/>
    </reaction>
</comment>
<feature type="region of interest" description="Disordered" evidence="19">
    <location>
        <begin position="853"/>
        <end position="937"/>
    </location>
</feature>
<feature type="transmembrane region" description="Helical" evidence="20">
    <location>
        <begin position="72"/>
        <end position="90"/>
    </location>
</feature>
<feature type="transmembrane region" description="Helical" evidence="20">
    <location>
        <begin position="722"/>
        <end position="745"/>
    </location>
</feature>
<dbReference type="SMART" id="SM00831">
    <property type="entry name" value="Cation_ATPase_N"/>
    <property type="match status" value="1"/>
</dbReference>
<evidence type="ECO:0000256" key="2">
    <source>
        <dbReference type="ARBA" id="ARBA00004429"/>
    </source>
</evidence>
<evidence type="ECO:0000256" key="16">
    <source>
        <dbReference type="ARBA" id="ARBA00029806"/>
    </source>
</evidence>
<keyword evidence="11" id="KW-0067">ATP-binding</keyword>
<keyword evidence="23" id="KW-1185">Reference proteome</keyword>
<dbReference type="PANTHER" id="PTHR42861">
    <property type="entry name" value="CALCIUM-TRANSPORTING ATPASE"/>
    <property type="match status" value="1"/>
</dbReference>
<dbReference type="SFLD" id="SFLDF00027">
    <property type="entry name" value="p-type_atpase"/>
    <property type="match status" value="1"/>
</dbReference>
<dbReference type="InterPro" id="IPR008250">
    <property type="entry name" value="ATPase_P-typ_transduc_dom_A_sf"/>
</dbReference>
<dbReference type="InterPro" id="IPR023299">
    <property type="entry name" value="ATPase_P-typ_cyto_dom_N"/>
</dbReference>
<dbReference type="SFLD" id="SFLDG00002">
    <property type="entry name" value="C1.7:_P-type_atpase_like"/>
    <property type="match status" value="1"/>
</dbReference>
<evidence type="ECO:0000256" key="13">
    <source>
        <dbReference type="ARBA" id="ARBA00022967"/>
    </source>
</evidence>
<evidence type="ECO:0000256" key="3">
    <source>
        <dbReference type="ARBA" id="ARBA00008746"/>
    </source>
</evidence>
<accession>A0A552WK36</accession>
<evidence type="ECO:0000259" key="21">
    <source>
        <dbReference type="SMART" id="SM00831"/>
    </source>
</evidence>
<gene>
    <name evidence="22" type="primary">mgtA</name>
    <name evidence="22" type="ORF">FJ693_19035</name>
</gene>
<feature type="transmembrane region" description="Helical" evidence="20">
    <location>
        <begin position="783"/>
        <end position="803"/>
    </location>
</feature>
<keyword evidence="12" id="KW-0460">Magnesium</keyword>
<comment type="subcellular location">
    <subcellularLocation>
        <location evidence="2">Cell inner membrane</location>
        <topology evidence="2">Multi-pass membrane protein</topology>
    </subcellularLocation>
</comment>
<dbReference type="EMBL" id="VJXR01000105">
    <property type="protein sequence ID" value="TRW43096.1"/>
    <property type="molecule type" value="Genomic_DNA"/>
</dbReference>
<dbReference type="InterPro" id="IPR006068">
    <property type="entry name" value="ATPase_P-typ_cation-transptr_C"/>
</dbReference>
<keyword evidence="9 20" id="KW-0812">Transmembrane</keyword>
<sequence length="937" mass="98106">MVPRPEATAVGAPSDLAVGDAAALTAEESLGRLGTSRAGLDTGEVAERRLRFGVNAVRSDRARLGPLVARQLRSPLLLLLAVAALASYFVGERASAVIIGAILVFSVGLGIVNEFRAARAAEALHGQIRHSCVVRRDGHPVAVDVVDLVPGDVVELRLGEVVPADLRLLDVAGLECDEGVLTGESVPVTKSVSAVAPGAALADLTSAALMGTVVHSGSAVGVVVATAGRAEFGRIAVGLAEGEPETEFQVGLRQFSLLLVQVGIALTVAIFVINVALQRPVLDALLFSLAIAVGISPQLLPAVVSTSLAAGSRRLARSKVLVKRLVCIEDLGNIEVLFTDKTGTLTEGQITFQRAVGPDGAPDAEVLSLGLLCSEPRVTGQPGVGNALDEALWAGAGPPGGITRYRRLALLPFDHDRRLVSALVADGDGVPTLVAKGAPEGVLERCADVPGTARAVLDSEFAAGGRVVAVATRLLPGRVDLRPDDERELSLRGFLVFLDSPKASAAGALARLAGLGLTVKVVTGDNAHVAIRVCEDLGLPATAVATGADLEAVDDAQLVPLVARSTVFARVSPAQKARIVRAQRSTGRDVAFLGDGVNDALALHAADVGISVDSAADVAKDAADIILLEKDLDVLADGVVGGRRIFANTIKYVLMGTSSNFGNMFSAAGASALLAFLPMLPSQILLNNLLYDSSQLAIPTDRVDAEQLARPARWDVHFIRRFMLFFGPISSVFDFLTFGVMLWVFGAGPELFHTGWFVESLATQCLVIFVIRTRRVPFFRSRPGAALTVAMFGIVAIGALLPVLPVADALGFQPLPPAFFGVLVLLVVCYLGLMELGKAWFYRSASRTAASRTAASRTAASRTAASHPAAVHAPGMQPSGARPRREGYRVLRRSRRFSAAPRRPRPGRDVPAVRVNRRRRSPRAGSRPGSTGLAGPP</sequence>
<keyword evidence="13" id="KW-1278">Translocase</keyword>
<comment type="caution">
    <text evidence="22">The sequence shown here is derived from an EMBL/GenBank/DDBJ whole genome shotgun (WGS) entry which is preliminary data.</text>
</comment>
<name>A0A552WK36_9MICO</name>
<dbReference type="AlphaFoldDB" id="A0A552WK36"/>
<organism evidence="22 23">
    <name type="scientific">Georgenia yuyongxinii</name>
    <dbReference type="NCBI Taxonomy" id="2589797"/>
    <lineage>
        <taxon>Bacteria</taxon>
        <taxon>Bacillati</taxon>
        <taxon>Actinomycetota</taxon>
        <taxon>Actinomycetes</taxon>
        <taxon>Micrococcales</taxon>
        <taxon>Bogoriellaceae</taxon>
        <taxon>Georgenia</taxon>
    </lineage>
</organism>
<evidence type="ECO:0000256" key="19">
    <source>
        <dbReference type="SAM" id="MobiDB-lite"/>
    </source>
</evidence>
<evidence type="ECO:0000256" key="9">
    <source>
        <dbReference type="ARBA" id="ARBA00022692"/>
    </source>
</evidence>
<evidence type="ECO:0000256" key="11">
    <source>
        <dbReference type="ARBA" id="ARBA00022840"/>
    </source>
</evidence>
<dbReference type="Gene3D" id="3.40.1110.10">
    <property type="entry name" value="Calcium-transporting ATPase, cytoplasmic domain N"/>
    <property type="match status" value="1"/>
</dbReference>
<dbReference type="InterPro" id="IPR059000">
    <property type="entry name" value="ATPase_P-type_domA"/>
</dbReference>
<comment type="similarity">
    <text evidence="3">Belongs to the cation transport ATPase (P-type) (TC 3.A.3) family. Type IIIB subfamily.</text>
</comment>
<evidence type="ECO:0000256" key="15">
    <source>
        <dbReference type="ARBA" id="ARBA00023136"/>
    </source>
</evidence>